<dbReference type="Proteomes" id="UP001066276">
    <property type="component" value="Chromosome 1_1"/>
</dbReference>
<feature type="compositionally biased region" description="Polar residues" evidence="1">
    <location>
        <begin position="26"/>
        <end position="37"/>
    </location>
</feature>
<sequence length="185" mass="20378">MEHKQNKTSMRKLSLHEKNEQIGVQLASSTDKGSTEFNKAEHGGAEADSNTGVDFDDLSQEEWNELLASYSSEKEKECLTANRETCTPVLHHKCGGPIPDSSRGSPKRVEDSIWQALLRIIQAMADALSYHSAKMDVEILSSVATFVAGIDNLINDLNNPIKRDQEVTNDLAPRCCCSATLEKLS</sequence>
<protein>
    <submittedName>
        <fullName evidence="2">Uncharacterized protein</fullName>
    </submittedName>
</protein>
<evidence type="ECO:0000313" key="3">
    <source>
        <dbReference type="Proteomes" id="UP001066276"/>
    </source>
</evidence>
<reference evidence="2" key="1">
    <citation type="journal article" date="2022" name="bioRxiv">
        <title>Sequencing and chromosome-scale assembly of the giantPleurodeles waltlgenome.</title>
        <authorList>
            <person name="Brown T."/>
            <person name="Elewa A."/>
            <person name="Iarovenko S."/>
            <person name="Subramanian E."/>
            <person name="Araus A.J."/>
            <person name="Petzold A."/>
            <person name="Susuki M."/>
            <person name="Suzuki K.-i.T."/>
            <person name="Hayashi T."/>
            <person name="Toyoda A."/>
            <person name="Oliveira C."/>
            <person name="Osipova E."/>
            <person name="Leigh N.D."/>
            <person name="Simon A."/>
            <person name="Yun M.H."/>
        </authorList>
    </citation>
    <scope>NUCLEOTIDE SEQUENCE</scope>
    <source>
        <strain evidence="2">20211129_DDA</strain>
        <tissue evidence="2">Liver</tissue>
    </source>
</reference>
<evidence type="ECO:0000256" key="1">
    <source>
        <dbReference type="SAM" id="MobiDB-lite"/>
    </source>
</evidence>
<gene>
    <name evidence="2" type="ORF">NDU88_005622</name>
</gene>
<keyword evidence="3" id="KW-1185">Reference proteome</keyword>
<evidence type="ECO:0000313" key="2">
    <source>
        <dbReference type="EMBL" id="KAJ1218036.1"/>
    </source>
</evidence>
<name>A0AAV7WYS7_PLEWA</name>
<dbReference type="AlphaFoldDB" id="A0AAV7WYS7"/>
<organism evidence="2 3">
    <name type="scientific">Pleurodeles waltl</name>
    <name type="common">Iberian ribbed newt</name>
    <dbReference type="NCBI Taxonomy" id="8319"/>
    <lineage>
        <taxon>Eukaryota</taxon>
        <taxon>Metazoa</taxon>
        <taxon>Chordata</taxon>
        <taxon>Craniata</taxon>
        <taxon>Vertebrata</taxon>
        <taxon>Euteleostomi</taxon>
        <taxon>Amphibia</taxon>
        <taxon>Batrachia</taxon>
        <taxon>Caudata</taxon>
        <taxon>Salamandroidea</taxon>
        <taxon>Salamandridae</taxon>
        <taxon>Pleurodelinae</taxon>
        <taxon>Pleurodeles</taxon>
    </lineage>
</organism>
<comment type="caution">
    <text evidence="2">The sequence shown here is derived from an EMBL/GenBank/DDBJ whole genome shotgun (WGS) entry which is preliminary data.</text>
</comment>
<dbReference type="EMBL" id="JANPWB010000001">
    <property type="protein sequence ID" value="KAJ1218036.1"/>
    <property type="molecule type" value="Genomic_DNA"/>
</dbReference>
<feature type="region of interest" description="Disordered" evidence="1">
    <location>
        <begin position="1"/>
        <end position="53"/>
    </location>
</feature>
<proteinExistence type="predicted"/>
<accession>A0AAV7WYS7</accession>